<sequence length="148" mass="15481">MFDPKTEAPLEDGETVQMQLRADRGAYLKAHVIIAVLAGIGATLLLAATGNPYPWAGIVAAVLAIAIRGAFLMSDELGTRWVLTDRALLGPGGRRVRLSSIAKVRTIGAATQVITLGGDKHLIKFLADPAGVKTRIEAARMVAGGPEA</sequence>
<evidence type="ECO:0000313" key="3">
    <source>
        <dbReference type="Proteomes" id="UP000064912"/>
    </source>
</evidence>
<name>A0A0D6B4C1_RHOSU</name>
<proteinExistence type="predicted"/>
<dbReference type="AlphaFoldDB" id="A0A0D6B4C1"/>
<dbReference type="KEGG" id="rsu:NHU_02851"/>
<evidence type="ECO:0000256" key="1">
    <source>
        <dbReference type="SAM" id="Phobius"/>
    </source>
</evidence>
<keyword evidence="1" id="KW-1133">Transmembrane helix</keyword>
<protein>
    <recommendedName>
        <fullName evidence="4">DUF304 domain-containing protein</fullName>
    </recommendedName>
</protein>
<feature type="transmembrane region" description="Helical" evidence="1">
    <location>
        <begin position="53"/>
        <end position="71"/>
    </location>
</feature>
<evidence type="ECO:0000313" key="2">
    <source>
        <dbReference type="EMBL" id="BAQ69998.1"/>
    </source>
</evidence>
<feature type="transmembrane region" description="Helical" evidence="1">
    <location>
        <begin position="26"/>
        <end position="47"/>
    </location>
</feature>
<dbReference type="Proteomes" id="UP000064912">
    <property type="component" value="Chromosome"/>
</dbReference>
<dbReference type="EMBL" id="AP014800">
    <property type="protein sequence ID" value="BAQ69998.1"/>
    <property type="molecule type" value="Genomic_DNA"/>
</dbReference>
<dbReference type="eggNOG" id="ENOG5030R84">
    <property type="taxonomic scope" value="Bacteria"/>
</dbReference>
<organism evidence="2 3">
    <name type="scientific">Rhodovulum sulfidophilum</name>
    <name type="common">Rhodobacter sulfidophilus</name>
    <dbReference type="NCBI Taxonomy" id="35806"/>
    <lineage>
        <taxon>Bacteria</taxon>
        <taxon>Pseudomonadati</taxon>
        <taxon>Pseudomonadota</taxon>
        <taxon>Alphaproteobacteria</taxon>
        <taxon>Rhodobacterales</taxon>
        <taxon>Paracoccaceae</taxon>
        <taxon>Rhodovulum</taxon>
    </lineage>
</organism>
<dbReference type="PATRIC" id="fig|35806.4.peg.2929"/>
<gene>
    <name evidence="2" type="ORF">NHU_02851</name>
</gene>
<accession>A0A0D6B4C1</accession>
<keyword evidence="1" id="KW-0472">Membrane</keyword>
<reference evidence="2 3" key="1">
    <citation type="submission" date="2015-02" db="EMBL/GenBank/DDBJ databases">
        <title>Genome sequene of Rhodovulum sulfidophilum DSM 2351.</title>
        <authorList>
            <person name="Nagao N."/>
        </authorList>
    </citation>
    <scope>NUCLEOTIDE SEQUENCE [LARGE SCALE GENOMIC DNA]</scope>
    <source>
        <strain evidence="2 3">DSM 2351</strain>
    </source>
</reference>
<keyword evidence="1" id="KW-0812">Transmembrane</keyword>
<evidence type="ECO:0008006" key="4">
    <source>
        <dbReference type="Google" id="ProtNLM"/>
    </source>
</evidence>